<dbReference type="Gene3D" id="3.20.20.140">
    <property type="entry name" value="Metal-dependent hydrolases"/>
    <property type="match status" value="1"/>
</dbReference>
<evidence type="ECO:0000256" key="7">
    <source>
        <dbReference type="ARBA" id="ARBA00049158"/>
    </source>
</evidence>
<keyword evidence="5 8" id="KW-0378">Hydrolase</keyword>
<dbReference type="EC" id="3.1.3.15" evidence="3 8"/>
<evidence type="ECO:0000256" key="1">
    <source>
        <dbReference type="ARBA" id="ARBA00004970"/>
    </source>
</evidence>
<comment type="similarity">
    <text evidence="2 8">Belongs to the PHP hydrolase family. HisK subfamily.</text>
</comment>
<evidence type="ECO:0000256" key="6">
    <source>
        <dbReference type="ARBA" id="ARBA00023102"/>
    </source>
</evidence>
<dbReference type="NCBIfam" id="TIGR01856">
    <property type="entry name" value="hisJ_fam"/>
    <property type="match status" value="1"/>
</dbReference>
<accession>D3AGK1</accession>
<dbReference type="Pfam" id="PF02811">
    <property type="entry name" value="PHP"/>
    <property type="match status" value="1"/>
</dbReference>
<feature type="domain" description="Polymerase/histidinol phosphatase N-terminal" evidence="9">
    <location>
        <begin position="15"/>
        <end position="96"/>
    </location>
</feature>
<sequence>MGLVFIQREETVMLPDYHLHTDFSGDSTTPPRAQIERAIQLGMDSLCITDHHDYDVDSIIDFTLDLDPYMSSLASLQEEYRDRIDVRIGIELGLQVHLKDYFKELTRRYPFDFVIGSTHFIDRKDPAYPEFFKERGEASAYLQYFETTLENVSHLDDYDVAGHIDYIVRYGPNKAAFYSYEAYRDILDRILKAVIEHGKGIECNTAGLRKGISQPNPAADVLKRYRELGGEILTIGSDAHIPEDLGADFEQTRELLKECGFSYYTVFRKRKPVYLPL</sequence>
<proteinExistence type="inferred from homology"/>
<dbReference type="GO" id="GO:0000105">
    <property type="term" value="P:L-histidine biosynthetic process"/>
    <property type="evidence" value="ECO:0007669"/>
    <property type="project" value="UniProtKB-UniRule"/>
</dbReference>
<dbReference type="InterPro" id="IPR004013">
    <property type="entry name" value="PHP_dom"/>
</dbReference>
<evidence type="ECO:0000313" key="11">
    <source>
        <dbReference type="Proteomes" id="UP000004968"/>
    </source>
</evidence>
<evidence type="ECO:0000256" key="5">
    <source>
        <dbReference type="ARBA" id="ARBA00022801"/>
    </source>
</evidence>
<gene>
    <name evidence="10" type="ORF">CLOSTHATH_02737</name>
</gene>
<name>D3AGK1_9FIRM</name>
<dbReference type="GO" id="GO:0005737">
    <property type="term" value="C:cytoplasm"/>
    <property type="evidence" value="ECO:0007669"/>
    <property type="project" value="TreeGrafter"/>
</dbReference>
<evidence type="ECO:0000259" key="9">
    <source>
        <dbReference type="SMART" id="SM00481"/>
    </source>
</evidence>
<reference evidence="10 11" key="1">
    <citation type="submission" date="2010-01" db="EMBL/GenBank/DDBJ databases">
        <authorList>
            <person name="Weinstock G."/>
            <person name="Sodergren E."/>
            <person name="Clifton S."/>
            <person name="Fulton L."/>
            <person name="Fulton B."/>
            <person name="Courtney L."/>
            <person name="Fronick C."/>
            <person name="Harrison M."/>
            <person name="Strong C."/>
            <person name="Farmer C."/>
            <person name="Delahaunty K."/>
            <person name="Markovic C."/>
            <person name="Hall O."/>
            <person name="Minx P."/>
            <person name="Tomlinson C."/>
            <person name="Mitreva M."/>
            <person name="Nelson J."/>
            <person name="Hou S."/>
            <person name="Wollam A."/>
            <person name="Pepin K.H."/>
            <person name="Johnson M."/>
            <person name="Bhonagiri V."/>
            <person name="Nash W.E."/>
            <person name="Warren W."/>
            <person name="Chinwalla A."/>
            <person name="Mardis E.R."/>
            <person name="Wilson R.K."/>
        </authorList>
    </citation>
    <scope>NUCLEOTIDE SEQUENCE [LARGE SCALE GENOMIC DNA]</scope>
    <source>
        <strain evidence="10 11">DSM 13479</strain>
    </source>
</reference>
<evidence type="ECO:0000256" key="4">
    <source>
        <dbReference type="ARBA" id="ARBA00022605"/>
    </source>
</evidence>
<keyword evidence="4 8" id="KW-0028">Amino-acid biosynthesis</keyword>
<dbReference type="PANTHER" id="PTHR21039">
    <property type="entry name" value="HISTIDINOL PHOSPHATASE-RELATED"/>
    <property type="match status" value="1"/>
</dbReference>
<evidence type="ECO:0000256" key="8">
    <source>
        <dbReference type="RuleBase" id="RU366003"/>
    </source>
</evidence>
<dbReference type="CDD" id="cd12110">
    <property type="entry name" value="PHP_HisPPase_Hisj_like"/>
    <property type="match status" value="1"/>
</dbReference>
<protein>
    <recommendedName>
        <fullName evidence="3 8">Histidinol-phosphatase</fullName>
        <shortName evidence="8">HolPase</shortName>
        <ecNumber evidence="3 8">3.1.3.15</ecNumber>
    </recommendedName>
</protein>
<keyword evidence="6 8" id="KW-0368">Histidine biosynthesis</keyword>
<evidence type="ECO:0000256" key="2">
    <source>
        <dbReference type="ARBA" id="ARBA00009152"/>
    </source>
</evidence>
<dbReference type="EMBL" id="ACIO01000221">
    <property type="protein sequence ID" value="EFC99066.1"/>
    <property type="molecule type" value="Genomic_DNA"/>
</dbReference>
<evidence type="ECO:0000313" key="10">
    <source>
        <dbReference type="EMBL" id="EFC99066.1"/>
    </source>
</evidence>
<evidence type="ECO:0000256" key="3">
    <source>
        <dbReference type="ARBA" id="ARBA00013085"/>
    </source>
</evidence>
<dbReference type="Proteomes" id="UP000004968">
    <property type="component" value="Unassembled WGS sequence"/>
</dbReference>
<dbReference type="InterPro" id="IPR003141">
    <property type="entry name" value="Pol/His_phosphatase_N"/>
</dbReference>
<dbReference type="SUPFAM" id="SSF89550">
    <property type="entry name" value="PHP domain-like"/>
    <property type="match status" value="1"/>
</dbReference>
<comment type="catalytic activity">
    <reaction evidence="7 8">
        <text>L-histidinol phosphate + H2O = L-histidinol + phosphate</text>
        <dbReference type="Rhea" id="RHEA:14465"/>
        <dbReference type="ChEBI" id="CHEBI:15377"/>
        <dbReference type="ChEBI" id="CHEBI:43474"/>
        <dbReference type="ChEBI" id="CHEBI:57699"/>
        <dbReference type="ChEBI" id="CHEBI:57980"/>
        <dbReference type="EC" id="3.1.3.15"/>
    </reaction>
</comment>
<dbReference type="HOGENOM" id="CLU_054611_3_0_9"/>
<dbReference type="InterPro" id="IPR010140">
    <property type="entry name" value="Histidinol_P_phosphatase_HisJ"/>
</dbReference>
<dbReference type="GO" id="GO:0004401">
    <property type="term" value="F:histidinol-phosphatase activity"/>
    <property type="evidence" value="ECO:0007669"/>
    <property type="project" value="UniProtKB-UniRule"/>
</dbReference>
<dbReference type="PANTHER" id="PTHR21039:SF0">
    <property type="entry name" value="HISTIDINOL-PHOSPHATASE"/>
    <property type="match status" value="1"/>
</dbReference>
<organism evidence="10 11">
    <name type="scientific">Hungatella hathewayi DSM 13479</name>
    <dbReference type="NCBI Taxonomy" id="566550"/>
    <lineage>
        <taxon>Bacteria</taxon>
        <taxon>Bacillati</taxon>
        <taxon>Bacillota</taxon>
        <taxon>Clostridia</taxon>
        <taxon>Lachnospirales</taxon>
        <taxon>Lachnospiraceae</taxon>
        <taxon>Hungatella</taxon>
    </lineage>
</organism>
<dbReference type="InterPro" id="IPR016195">
    <property type="entry name" value="Pol/histidinol_Pase-like"/>
</dbReference>
<dbReference type="UniPathway" id="UPA00031">
    <property type="reaction ID" value="UER00013"/>
</dbReference>
<dbReference type="AlphaFoldDB" id="D3AGK1"/>
<dbReference type="SMART" id="SM00481">
    <property type="entry name" value="POLIIIAc"/>
    <property type="match status" value="1"/>
</dbReference>
<comment type="pathway">
    <text evidence="1 8">Amino-acid biosynthesis; L-histidine biosynthesis; L-histidine from 5-phospho-alpha-D-ribose 1-diphosphate: step 8/9.</text>
</comment>
<comment type="caution">
    <text evidence="10">The sequence shown here is derived from an EMBL/GenBank/DDBJ whole genome shotgun (WGS) entry which is preliminary data.</text>
</comment>